<evidence type="ECO:0000313" key="2">
    <source>
        <dbReference type="EMBL" id="CUS43825.1"/>
    </source>
</evidence>
<protein>
    <submittedName>
        <fullName evidence="2">Uncharacterized protein</fullName>
    </submittedName>
</protein>
<reference evidence="2" key="1">
    <citation type="submission" date="2015-10" db="EMBL/GenBank/DDBJ databases">
        <authorList>
            <person name="Gilbert D.G."/>
        </authorList>
    </citation>
    <scope>NUCLEOTIDE SEQUENCE</scope>
</reference>
<sequence>MRSIAGDILPSIDRADLRTANDLAGSILGRVNRQQESLRVDVAGDNVVLFVLAVVRRDFVVPVGVEISPDTRNHAERITLDLLVARAEVHPVATEREPEGAGLDLRQGRRLIDGRCSNLRRGCIGRQVQRAGVGVHARIDRRSQLLRDGGPRRIRQIRVIEANALAIHELGVASAIRIGTIDETRSSEEISQRLSLREERAALRAERFRPHIFRFEEGHERRRNLEMPHGVEDIALQIRREHQELVFTTGHAVAVHEVAVRAKADAQPGLIDEAAIGLKKEAAGERIAERVITAWCTGITVTETELAAERDRRAADIAIEGPVDDVVRRRADVSVDDHEIVVLAQVRATRGVVILLMGELGIDRDVAATFCEALARDQRDILVAGIAIFADAGLGVEVEPVEIVLDDEVHHAGDRVGTVDRRVTAGHDVDALDQVGRQRVDVDRVAVVDDVGSHLAAAVDQHQRTRAAKAAQIEEVQAARAQARGRVLRPERGAELRHLVQHVADGDAAGLEDLLPGDRRDGNGRIGVGLADARAGDDDRFGLFLSGRRVRVGVRRCRLREGRRRHERERHRRDRGKKAQFLRD</sequence>
<dbReference type="EMBL" id="CZQE01000088">
    <property type="protein sequence ID" value="CUS43825.1"/>
    <property type="molecule type" value="Genomic_DNA"/>
</dbReference>
<organism evidence="2">
    <name type="scientific">hydrothermal vent metagenome</name>
    <dbReference type="NCBI Taxonomy" id="652676"/>
    <lineage>
        <taxon>unclassified sequences</taxon>
        <taxon>metagenomes</taxon>
        <taxon>ecological metagenomes</taxon>
    </lineage>
</organism>
<dbReference type="AlphaFoldDB" id="A0A160TGA3"/>
<evidence type="ECO:0000256" key="1">
    <source>
        <dbReference type="SAM" id="MobiDB-lite"/>
    </source>
</evidence>
<dbReference type="AntiFam" id="ANF00164">
    <property type="entry name" value="Shadow ORF (opposite btuB)"/>
</dbReference>
<feature type="region of interest" description="Disordered" evidence="1">
    <location>
        <begin position="563"/>
        <end position="584"/>
    </location>
</feature>
<gene>
    <name evidence="2" type="ORF">MGWOODY_Smn2484</name>
</gene>
<proteinExistence type="predicted"/>
<name>A0A160TGA3_9ZZZZ</name>
<accession>A0A160TGA3</accession>